<keyword evidence="1" id="KW-0732">Signal</keyword>
<dbReference type="AlphaFoldDB" id="A0A4R5XET1"/>
<gene>
    <name evidence="2" type="ORF">BD410DRAFT_2429</name>
</gene>
<protein>
    <recommendedName>
        <fullName evidence="4">Extracellular membrane protein CFEM domain-containing protein</fullName>
    </recommendedName>
</protein>
<sequence>MKLSVAFLALAIAAPILCSPTPGKPSCERKRSLRKRCEFTGCIISVGFTSAVCAAAAAEEGLSKCMFRY</sequence>
<dbReference type="Proteomes" id="UP000294933">
    <property type="component" value="Unassembled WGS sequence"/>
</dbReference>
<feature type="signal peptide" evidence="1">
    <location>
        <begin position="1"/>
        <end position="18"/>
    </location>
</feature>
<reference evidence="2 3" key="1">
    <citation type="submission" date="2018-06" db="EMBL/GenBank/DDBJ databases">
        <title>A transcriptomic atlas of mushroom development highlights an independent origin of complex multicellularity.</title>
        <authorList>
            <consortium name="DOE Joint Genome Institute"/>
            <person name="Krizsan K."/>
            <person name="Almasi E."/>
            <person name="Merenyi Z."/>
            <person name="Sahu N."/>
            <person name="Viragh M."/>
            <person name="Koszo T."/>
            <person name="Mondo S."/>
            <person name="Kiss B."/>
            <person name="Balint B."/>
            <person name="Kues U."/>
            <person name="Barry K."/>
            <person name="Hegedus J.C."/>
            <person name="Henrissat B."/>
            <person name="Johnson J."/>
            <person name="Lipzen A."/>
            <person name="Ohm R."/>
            <person name="Nagy I."/>
            <person name="Pangilinan J."/>
            <person name="Yan J."/>
            <person name="Xiong Y."/>
            <person name="Grigoriev I.V."/>
            <person name="Hibbett D.S."/>
            <person name="Nagy L.G."/>
        </authorList>
    </citation>
    <scope>NUCLEOTIDE SEQUENCE [LARGE SCALE GENOMIC DNA]</scope>
    <source>
        <strain evidence="2 3">SZMC22713</strain>
    </source>
</reference>
<accession>A0A4R5XET1</accession>
<feature type="chain" id="PRO_5020936561" description="Extracellular membrane protein CFEM domain-containing protein" evidence="1">
    <location>
        <begin position="19"/>
        <end position="69"/>
    </location>
</feature>
<dbReference type="VEuPathDB" id="FungiDB:BD410DRAFT_2429"/>
<proteinExistence type="predicted"/>
<dbReference type="EMBL" id="ML170156">
    <property type="protein sequence ID" value="TDL29065.1"/>
    <property type="molecule type" value="Genomic_DNA"/>
</dbReference>
<evidence type="ECO:0008006" key="4">
    <source>
        <dbReference type="Google" id="ProtNLM"/>
    </source>
</evidence>
<evidence type="ECO:0000313" key="3">
    <source>
        <dbReference type="Proteomes" id="UP000294933"/>
    </source>
</evidence>
<evidence type="ECO:0000256" key="1">
    <source>
        <dbReference type="SAM" id="SignalP"/>
    </source>
</evidence>
<organism evidence="2 3">
    <name type="scientific">Rickenella mellea</name>
    <dbReference type="NCBI Taxonomy" id="50990"/>
    <lineage>
        <taxon>Eukaryota</taxon>
        <taxon>Fungi</taxon>
        <taxon>Dikarya</taxon>
        <taxon>Basidiomycota</taxon>
        <taxon>Agaricomycotina</taxon>
        <taxon>Agaricomycetes</taxon>
        <taxon>Hymenochaetales</taxon>
        <taxon>Rickenellaceae</taxon>
        <taxon>Rickenella</taxon>
    </lineage>
</organism>
<keyword evidence="3" id="KW-1185">Reference proteome</keyword>
<evidence type="ECO:0000313" key="2">
    <source>
        <dbReference type="EMBL" id="TDL29065.1"/>
    </source>
</evidence>
<name>A0A4R5XET1_9AGAM</name>